<comment type="catalytic activity">
    <reaction evidence="11">
        <text>[1,4-alpha-D-glucosyl](n)-L-tyrosyl-[glycogenin] + UDP-alpha-D-glucose = [1,4-alpha-D-glucosyl](n+1)-L-tyrosyl-[glycogenin] + UDP + H(+)</text>
        <dbReference type="Rhea" id="RHEA:56560"/>
        <dbReference type="Rhea" id="RHEA-COMP:14606"/>
        <dbReference type="Rhea" id="RHEA-COMP:14607"/>
        <dbReference type="ChEBI" id="CHEBI:15378"/>
        <dbReference type="ChEBI" id="CHEBI:58223"/>
        <dbReference type="ChEBI" id="CHEBI:58885"/>
        <dbReference type="ChEBI" id="CHEBI:140574"/>
        <dbReference type="EC" id="2.4.1.186"/>
    </reaction>
</comment>
<gene>
    <name evidence="14" type="ORF">EWB00_000170</name>
</gene>
<keyword evidence="15" id="KW-1185">Reference proteome</keyword>
<comment type="subcellular location">
    <subcellularLocation>
        <location evidence="2">Cytoplasm</location>
    </subcellularLocation>
</comment>
<dbReference type="Gene3D" id="3.90.550.10">
    <property type="entry name" value="Spore Coat Polysaccharide Biosynthesis Protein SpsA, Chain A"/>
    <property type="match status" value="1"/>
</dbReference>
<evidence type="ECO:0000256" key="3">
    <source>
        <dbReference type="ARBA" id="ARBA00022490"/>
    </source>
</evidence>
<evidence type="ECO:0000313" key="14">
    <source>
        <dbReference type="EMBL" id="TNN16716.1"/>
    </source>
</evidence>
<comment type="catalytic activity">
    <reaction evidence="12">
        <text>L-tyrosyl-[glycogenin] + UDP-alpha-D-glucose = alpha-D-glucosyl-L-tyrosyl-[glycogenin] + UDP + H(+)</text>
        <dbReference type="Rhea" id="RHEA:23360"/>
        <dbReference type="Rhea" id="RHEA-COMP:14604"/>
        <dbReference type="Rhea" id="RHEA-COMP:14605"/>
        <dbReference type="ChEBI" id="CHEBI:15378"/>
        <dbReference type="ChEBI" id="CHEBI:46858"/>
        <dbReference type="ChEBI" id="CHEBI:58223"/>
        <dbReference type="ChEBI" id="CHEBI:58885"/>
        <dbReference type="ChEBI" id="CHEBI:140573"/>
        <dbReference type="EC" id="2.4.1.186"/>
    </reaction>
</comment>
<evidence type="ECO:0000256" key="8">
    <source>
        <dbReference type="ARBA" id="ARBA00023211"/>
    </source>
</evidence>
<evidence type="ECO:0000256" key="9">
    <source>
        <dbReference type="ARBA" id="ARBA00038162"/>
    </source>
</evidence>
<proteinExistence type="inferred from homology"/>
<dbReference type="SUPFAM" id="SSF53448">
    <property type="entry name" value="Nucleotide-diphospho-sugar transferases"/>
    <property type="match status" value="1"/>
</dbReference>
<evidence type="ECO:0000256" key="11">
    <source>
        <dbReference type="ARBA" id="ARBA00050886"/>
    </source>
</evidence>
<evidence type="ECO:0000256" key="4">
    <source>
        <dbReference type="ARBA" id="ARBA00022679"/>
    </source>
</evidence>
<keyword evidence="4" id="KW-0808">Transferase</keyword>
<keyword evidence="6" id="KW-0320">Glycogen biosynthesis</keyword>
<name>A0A4Z2DJQ7_SCHJA</name>
<comment type="function">
    <text evidence="13">Self-glucosylating initiator of glycogen synthesis. It catalyzes the formation of a short alpha (1,4)-glucosyl chain covalently attached via a glucose 1-O-tyrosyl linkage to internal tyrosine residues and these chains act as primers for the elongation reaction catalyzed by glycogen synthase.</text>
</comment>
<dbReference type="GO" id="GO:0005737">
    <property type="term" value="C:cytoplasm"/>
    <property type="evidence" value="ECO:0007669"/>
    <property type="project" value="UniProtKB-SubCell"/>
</dbReference>
<dbReference type="EMBL" id="SKCS01000106">
    <property type="protein sequence ID" value="TNN16716.1"/>
    <property type="molecule type" value="Genomic_DNA"/>
</dbReference>
<comment type="caution">
    <text evidence="14">The sequence shown here is derived from an EMBL/GenBank/DDBJ whole genome shotgun (WGS) entry which is preliminary data.</text>
</comment>
<evidence type="ECO:0000256" key="6">
    <source>
        <dbReference type="ARBA" id="ARBA00023056"/>
    </source>
</evidence>
<dbReference type="InterPro" id="IPR050587">
    <property type="entry name" value="GNT1/Glycosyltrans_8"/>
</dbReference>
<keyword evidence="3" id="KW-0963">Cytoplasm</keyword>
<keyword evidence="5" id="KW-0479">Metal-binding</keyword>
<reference evidence="14 15" key="1">
    <citation type="submission" date="2019-03" db="EMBL/GenBank/DDBJ databases">
        <title>An improved genome assembly of the fluke Schistosoma japonicum.</title>
        <authorList>
            <person name="Hu W."/>
            <person name="Luo F."/>
            <person name="Yin M."/>
            <person name="Mo X."/>
            <person name="Sun C."/>
            <person name="Wu Q."/>
            <person name="Zhu B."/>
            <person name="Xiang M."/>
            <person name="Wang J."/>
            <person name="Wang Y."/>
            <person name="Zhang T."/>
            <person name="Xu B."/>
            <person name="Zheng H."/>
            <person name="Feng Z."/>
        </authorList>
    </citation>
    <scope>NUCLEOTIDE SEQUENCE [LARGE SCALE GENOMIC DNA]</scope>
    <source>
        <strain evidence="14">HuSjv2</strain>
        <tissue evidence="14">Worms</tissue>
    </source>
</reference>
<comment type="similarity">
    <text evidence="9">Belongs to the glycosyltransferase 8 family. Glycogenin subfamily.</text>
</comment>
<dbReference type="Pfam" id="PF01501">
    <property type="entry name" value="Glyco_transf_8"/>
    <property type="match status" value="2"/>
</dbReference>
<evidence type="ECO:0000256" key="1">
    <source>
        <dbReference type="ARBA" id="ARBA00001936"/>
    </source>
</evidence>
<organism evidence="14 15">
    <name type="scientific">Schistosoma japonicum</name>
    <name type="common">Blood fluke</name>
    <dbReference type="NCBI Taxonomy" id="6182"/>
    <lineage>
        <taxon>Eukaryota</taxon>
        <taxon>Metazoa</taxon>
        <taxon>Spiralia</taxon>
        <taxon>Lophotrochozoa</taxon>
        <taxon>Platyhelminthes</taxon>
        <taxon>Trematoda</taxon>
        <taxon>Digenea</taxon>
        <taxon>Strigeidida</taxon>
        <taxon>Schistosomatoidea</taxon>
        <taxon>Schistosomatidae</taxon>
        <taxon>Schistosoma</taxon>
    </lineage>
</organism>
<evidence type="ECO:0000256" key="5">
    <source>
        <dbReference type="ARBA" id="ARBA00022723"/>
    </source>
</evidence>
<keyword evidence="8" id="KW-0464">Manganese</keyword>
<evidence type="ECO:0000256" key="7">
    <source>
        <dbReference type="ARBA" id="ARBA00023180"/>
    </source>
</evidence>
<dbReference type="CDD" id="cd02537">
    <property type="entry name" value="GT8_Glycogenin"/>
    <property type="match status" value="1"/>
</dbReference>
<dbReference type="GO" id="GO:0046872">
    <property type="term" value="F:metal ion binding"/>
    <property type="evidence" value="ECO:0007669"/>
    <property type="project" value="UniProtKB-KW"/>
</dbReference>
<evidence type="ECO:0000256" key="12">
    <source>
        <dbReference type="ARBA" id="ARBA00052293"/>
    </source>
</evidence>
<evidence type="ECO:0000256" key="13">
    <source>
        <dbReference type="ARBA" id="ARBA00057883"/>
    </source>
</evidence>
<dbReference type="GO" id="GO:0005978">
    <property type="term" value="P:glycogen biosynthetic process"/>
    <property type="evidence" value="ECO:0007669"/>
    <property type="project" value="UniProtKB-KW"/>
</dbReference>
<sequence length="290" mass="32919">MIRESFVTLATNDEYCVGALVLGASLKQSETTKELTVLVTPGLSMHMRSLLSSNYDNVIDVQPTVAKCHNMPVADSRPELAETFTKIQVWSLIQFSKIVFLDADTLVLQNIDELFDRFELTAAPDPLWPDCFNAGVFVLKPSMDTYNGLLQMLFDIGSFDGREQGLLNTYFCNWLQNDISHRLPCTYNCICRISNDTSLEFYTSRSAWVQFGGSVRVVHFAGPIKPWHKTSAAKTCSQASFRKFLSTSTDRRSVCRVSSMLAYWWSLFLILIRPKFSPDMVSRKKRENSL</sequence>
<protein>
    <recommendedName>
        <fullName evidence="10">glycogenin glucosyltransferase</fullName>
        <ecNumber evidence="10">2.4.1.186</ecNumber>
    </recommendedName>
</protein>
<accession>A0A4Z2DJQ7</accession>
<dbReference type="InterPro" id="IPR002495">
    <property type="entry name" value="Glyco_trans_8"/>
</dbReference>
<evidence type="ECO:0000313" key="15">
    <source>
        <dbReference type="Proteomes" id="UP000311919"/>
    </source>
</evidence>
<dbReference type="AlphaFoldDB" id="A0A4Z2DJQ7"/>
<comment type="cofactor">
    <cofactor evidence="1">
        <name>Mn(2+)</name>
        <dbReference type="ChEBI" id="CHEBI:29035"/>
    </cofactor>
</comment>
<dbReference type="EC" id="2.4.1.186" evidence="10"/>
<dbReference type="GO" id="GO:0008466">
    <property type="term" value="F:glycogenin glucosyltransferase activity"/>
    <property type="evidence" value="ECO:0007669"/>
    <property type="project" value="UniProtKB-EC"/>
</dbReference>
<evidence type="ECO:0000256" key="10">
    <source>
        <dbReference type="ARBA" id="ARBA00038934"/>
    </source>
</evidence>
<dbReference type="STRING" id="6182.A0A4Z2DJQ7"/>
<dbReference type="FunFam" id="3.90.550.10:FF:000092">
    <property type="entry name" value="Glycogenin 2"/>
    <property type="match status" value="1"/>
</dbReference>
<keyword evidence="7" id="KW-0325">Glycoprotein</keyword>
<dbReference type="OrthoDB" id="2014201at2759"/>
<evidence type="ECO:0000256" key="2">
    <source>
        <dbReference type="ARBA" id="ARBA00004496"/>
    </source>
</evidence>
<dbReference type="PANTHER" id="PTHR11183">
    <property type="entry name" value="GLYCOGENIN SUBFAMILY MEMBER"/>
    <property type="match status" value="1"/>
</dbReference>
<dbReference type="InterPro" id="IPR029044">
    <property type="entry name" value="Nucleotide-diphossugar_trans"/>
</dbReference>
<dbReference type="Proteomes" id="UP000311919">
    <property type="component" value="Unassembled WGS sequence"/>
</dbReference>